<dbReference type="Gene3D" id="1.25.40.10">
    <property type="entry name" value="Tetratricopeptide repeat domain"/>
    <property type="match status" value="1"/>
</dbReference>
<accession>A0A7C3ARF6</accession>
<evidence type="ECO:0000313" key="1">
    <source>
        <dbReference type="EMBL" id="HEX71315.1"/>
    </source>
</evidence>
<dbReference type="InterPro" id="IPR036249">
    <property type="entry name" value="Thioredoxin-like_sf"/>
</dbReference>
<reference evidence="1" key="1">
    <citation type="journal article" date="2020" name="mSystems">
        <title>Genome- and Community-Level Interaction Insights into Carbon Utilization and Element Cycling Functions of Hydrothermarchaeota in Hydrothermal Sediment.</title>
        <authorList>
            <person name="Zhou Z."/>
            <person name="Liu Y."/>
            <person name="Xu W."/>
            <person name="Pan J."/>
            <person name="Luo Z.H."/>
            <person name="Li M."/>
        </authorList>
    </citation>
    <scope>NUCLEOTIDE SEQUENCE [LARGE SCALE GENOMIC DNA]</scope>
    <source>
        <strain evidence="1">SpSt-192</strain>
    </source>
</reference>
<dbReference type="SUPFAM" id="SSF48452">
    <property type="entry name" value="TPR-like"/>
    <property type="match status" value="1"/>
</dbReference>
<dbReference type="InterPro" id="IPR011990">
    <property type="entry name" value="TPR-like_helical_dom_sf"/>
</dbReference>
<sequence length="144" mass="16719">MTYPDARVIEAVESRFVPLQLDLFADPRQVLRPLNVIWTPTILFADRRGTVHYQSVNFLPPDLFLTLLDIGEAHVAMRWARTDEAIELLRRAYERDADGPLAPEALYWWGVAVYLKTHSNDELYRVWGRLLDRFPGSIWAARVP</sequence>
<dbReference type="SUPFAM" id="SSF52833">
    <property type="entry name" value="Thioredoxin-like"/>
    <property type="match status" value="1"/>
</dbReference>
<name>A0A7C3ARF6_9BACT</name>
<protein>
    <submittedName>
        <fullName evidence="1">Thioredoxin family protein</fullName>
    </submittedName>
</protein>
<dbReference type="AlphaFoldDB" id="A0A7C3ARF6"/>
<gene>
    <name evidence="1" type="ORF">ENP13_08755</name>
</gene>
<dbReference type="EMBL" id="DSID01000663">
    <property type="protein sequence ID" value="HEX71315.1"/>
    <property type="molecule type" value="Genomic_DNA"/>
</dbReference>
<organism evidence="1">
    <name type="scientific">Thermorudis sp</name>
    <dbReference type="NCBI Taxonomy" id="1969470"/>
    <lineage>
        <taxon>Bacteria</taxon>
        <taxon>Pseudomonadati</taxon>
        <taxon>Thermomicrobiota</taxon>
        <taxon>Thermomicrobia</taxon>
        <taxon>Thermomicrobia incertae sedis</taxon>
        <taxon>Thermorudis</taxon>
    </lineage>
</organism>
<comment type="caution">
    <text evidence="1">The sequence shown here is derived from an EMBL/GenBank/DDBJ whole genome shotgun (WGS) entry which is preliminary data.</text>
</comment>
<proteinExistence type="predicted"/>